<sequence>MSAPPVPLLPVELCHEIVSNLRDDLAALQRCALVCATLRHIVQQHLFADITLFRFPVTTLLGREIHEKQSNVNAETRCSWLLRPAHSHLLSHVRHLRLQCFPPPGHSTPDPSFISALEQIPAHNLKKITILRRYRDDPLSDTEDIIRNVLRRSTVLEELNLEERRVLASYLMTCSPSVQTLRIHGTEFVEDEAGLVDAWPKLKSLIFPQRLLPECLLWMIMGRMEEKHSVFPSLKLLFLGDESKEVEAVNEVLDMCKQSLWSFVYTPYCYSFTSYPNPCYNQNGNVIEYTVPPTLRTLAIKCPVMLKPASGTYPNSFGWLIHTFRQLSRQSCYLEELHIKFLTTPQIERLDALFPGGFPVDSCFHEFDQLLSDETRFPALKKVYLTVGRHYLNLFAHPGTLPNLNKMGLVGVIYEEISTRQFWAYNTKTLLHDLPWDGWSYSFV</sequence>
<reference evidence="1 2" key="1">
    <citation type="journal article" name="Sci. Rep.">
        <title>Telomere-to-telomere assembled and centromere annotated genomes of the two main subspecies of the button mushroom Agaricus bisporus reveal especially polymorphic chromosome ends.</title>
        <authorList>
            <person name="Sonnenberg A.S.M."/>
            <person name="Sedaghat-Telgerd N."/>
            <person name="Lavrijssen B."/>
            <person name="Ohm R.A."/>
            <person name="Hendrickx P.M."/>
            <person name="Scholtmeijer K."/>
            <person name="Baars J.J.P."/>
            <person name="van Peer A."/>
        </authorList>
    </citation>
    <scope>NUCLEOTIDE SEQUENCE [LARGE SCALE GENOMIC DNA]</scope>
    <source>
        <strain evidence="1 2">H119_p4</strain>
    </source>
</reference>
<evidence type="ECO:0000313" key="2">
    <source>
        <dbReference type="Proteomes" id="UP000629468"/>
    </source>
</evidence>
<dbReference type="InterPro" id="IPR036047">
    <property type="entry name" value="F-box-like_dom_sf"/>
</dbReference>
<comment type="caution">
    <text evidence="1">The sequence shown here is derived from an EMBL/GenBank/DDBJ whole genome shotgun (WGS) entry which is preliminary data.</text>
</comment>
<dbReference type="Proteomes" id="UP000629468">
    <property type="component" value="Unassembled WGS sequence"/>
</dbReference>
<dbReference type="SUPFAM" id="SSF81383">
    <property type="entry name" value="F-box domain"/>
    <property type="match status" value="1"/>
</dbReference>
<dbReference type="AlphaFoldDB" id="A0A8H7FA11"/>
<dbReference type="EMBL" id="JABXXO010000001">
    <property type="protein sequence ID" value="KAF7783876.1"/>
    <property type="molecule type" value="Genomic_DNA"/>
</dbReference>
<organism evidence="1 2">
    <name type="scientific">Agaricus bisporus var. burnettii</name>
    <dbReference type="NCBI Taxonomy" id="192524"/>
    <lineage>
        <taxon>Eukaryota</taxon>
        <taxon>Fungi</taxon>
        <taxon>Dikarya</taxon>
        <taxon>Basidiomycota</taxon>
        <taxon>Agaricomycotina</taxon>
        <taxon>Agaricomycetes</taxon>
        <taxon>Agaricomycetidae</taxon>
        <taxon>Agaricales</taxon>
        <taxon>Agaricineae</taxon>
        <taxon>Agaricaceae</taxon>
        <taxon>Agaricus</taxon>
    </lineage>
</organism>
<evidence type="ECO:0008006" key="3">
    <source>
        <dbReference type="Google" id="ProtNLM"/>
    </source>
</evidence>
<accession>A0A8H7FA11</accession>
<name>A0A8H7FA11_AGABI</name>
<gene>
    <name evidence="1" type="ORF">Agabi119p4_41</name>
</gene>
<proteinExistence type="predicted"/>
<protein>
    <recommendedName>
        <fullName evidence="3">F-box domain-containing protein</fullName>
    </recommendedName>
</protein>
<evidence type="ECO:0000313" key="1">
    <source>
        <dbReference type="EMBL" id="KAF7783876.1"/>
    </source>
</evidence>